<keyword evidence="4" id="KW-0143">Chaperone</keyword>
<dbReference type="Pfam" id="PF00639">
    <property type="entry name" value="Rotamase"/>
    <property type="match status" value="1"/>
</dbReference>
<dbReference type="InterPro" id="IPR027304">
    <property type="entry name" value="Trigger_fact/SurA_dom_sf"/>
</dbReference>
<evidence type="ECO:0000313" key="10">
    <source>
        <dbReference type="Proteomes" id="UP000663651"/>
    </source>
</evidence>
<evidence type="ECO:0000256" key="1">
    <source>
        <dbReference type="ARBA" id="ARBA00022729"/>
    </source>
</evidence>
<keyword evidence="3 6" id="KW-0697">Rotamase</keyword>
<dbReference type="InterPro" id="IPR023058">
    <property type="entry name" value="PPIase_PpiC_CS"/>
</dbReference>
<dbReference type="InterPro" id="IPR015391">
    <property type="entry name" value="SurA_N"/>
</dbReference>
<dbReference type="RefSeq" id="WP_207164479.1">
    <property type="nucleotide sequence ID" value="NZ_CP071382.1"/>
</dbReference>
<feature type="domain" description="PpiC" evidence="8">
    <location>
        <begin position="173"/>
        <end position="275"/>
    </location>
</feature>
<evidence type="ECO:0000313" key="9">
    <source>
        <dbReference type="EMBL" id="QSV46700.1"/>
    </source>
</evidence>
<reference evidence="9 10" key="1">
    <citation type="submission" date="2021-03" db="EMBL/GenBank/DDBJ databases">
        <title>Geobacter metallireducens gen. nov. sp. nov., a microorganism capable of coupling the complete oxidation of organic compounds to the reduction of iron and other metals.</title>
        <authorList>
            <person name="Li Y."/>
        </authorList>
    </citation>
    <scope>NUCLEOTIDE SEQUENCE [LARGE SCALE GENOMIC DNA]</scope>
    <source>
        <strain evidence="9 10">Jerry-YX</strain>
    </source>
</reference>
<evidence type="ECO:0000259" key="8">
    <source>
        <dbReference type="PROSITE" id="PS50198"/>
    </source>
</evidence>
<keyword evidence="10" id="KW-1185">Reference proteome</keyword>
<name>A0ABX7Q6I5_9BACT</name>
<dbReference type="SUPFAM" id="SSF54534">
    <property type="entry name" value="FKBP-like"/>
    <property type="match status" value="1"/>
</dbReference>
<keyword evidence="1 7" id="KW-0732">Signal</keyword>
<dbReference type="Gene3D" id="1.10.4030.10">
    <property type="entry name" value="Porin chaperone SurA, peptide-binding domain"/>
    <property type="match status" value="1"/>
</dbReference>
<organism evidence="9 10">
    <name type="scientific">Geobacter benzoatilyticus</name>
    <dbReference type="NCBI Taxonomy" id="2815309"/>
    <lineage>
        <taxon>Bacteria</taxon>
        <taxon>Pseudomonadati</taxon>
        <taxon>Thermodesulfobacteriota</taxon>
        <taxon>Desulfuromonadia</taxon>
        <taxon>Geobacterales</taxon>
        <taxon>Geobacteraceae</taxon>
        <taxon>Geobacter</taxon>
    </lineage>
</organism>
<feature type="chain" id="PRO_5046916772" evidence="7">
    <location>
        <begin position="23"/>
        <end position="333"/>
    </location>
</feature>
<dbReference type="Pfam" id="PF09312">
    <property type="entry name" value="SurA_N"/>
    <property type="match status" value="1"/>
</dbReference>
<dbReference type="EMBL" id="CP071382">
    <property type="protein sequence ID" value="QSV46700.1"/>
    <property type="molecule type" value="Genomic_DNA"/>
</dbReference>
<dbReference type="GO" id="GO:0016853">
    <property type="term" value="F:isomerase activity"/>
    <property type="evidence" value="ECO:0007669"/>
    <property type="project" value="UniProtKB-KW"/>
</dbReference>
<evidence type="ECO:0000256" key="7">
    <source>
        <dbReference type="SAM" id="SignalP"/>
    </source>
</evidence>
<dbReference type="InterPro" id="IPR000297">
    <property type="entry name" value="PPIase_PpiC"/>
</dbReference>
<dbReference type="Proteomes" id="UP000663651">
    <property type="component" value="Chromosome"/>
</dbReference>
<keyword evidence="5 6" id="KW-0413">Isomerase</keyword>
<proteinExistence type="predicted"/>
<evidence type="ECO:0000256" key="2">
    <source>
        <dbReference type="ARBA" id="ARBA00022764"/>
    </source>
</evidence>
<evidence type="ECO:0000256" key="3">
    <source>
        <dbReference type="ARBA" id="ARBA00023110"/>
    </source>
</evidence>
<evidence type="ECO:0000256" key="4">
    <source>
        <dbReference type="ARBA" id="ARBA00023186"/>
    </source>
</evidence>
<evidence type="ECO:0000256" key="5">
    <source>
        <dbReference type="ARBA" id="ARBA00023235"/>
    </source>
</evidence>
<keyword evidence="2" id="KW-0574">Periplasm</keyword>
<sequence>MIKTLITTTLILVATLPSLAGAEVVDRIVAVVNDEIITSYAVEKEKASILKEAERQQPPPDPQTLVRLDEKALDRLIDKKLVEQKVRELDIRITEEEVRQAIEDVKRQNKLSQESLVSALANQGLSFDQYKVQIREQLERLRLVSQEVRSKIQVGEREMREYYEANPGRFGGEDNFRARNIYFKLDDKMPADQVKKVMTTAMSVLYEARAGKDFAELARQYSEEPSAKTTGGDLGTFRKGDILPEFEESLTRMKPGEVSDLIYVTGGLHIVKLEERFAGTPKPFEQVKAEVEDILYRKKSEDRFNQWVTDLRKDAAIEIRPEPGTGDQEPAKP</sequence>
<gene>
    <name evidence="9" type="ORF">JZM60_05350</name>
</gene>
<dbReference type="PROSITE" id="PS50198">
    <property type="entry name" value="PPIC_PPIASE_2"/>
    <property type="match status" value="1"/>
</dbReference>
<dbReference type="PANTHER" id="PTHR47637">
    <property type="entry name" value="CHAPERONE SURA"/>
    <property type="match status" value="1"/>
</dbReference>
<dbReference type="InterPro" id="IPR050280">
    <property type="entry name" value="OMP_Chaperone_SurA"/>
</dbReference>
<evidence type="ECO:0000256" key="6">
    <source>
        <dbReference type="PROSITE-ProRule" id="PRU00278"/>
    </source>
</evidence>
<dbReference type="PANTHER" id="PTHR47637:SF1">
    <property type="entry name" value="CHAPERONE SURA"/>
    <property type="match status" value="1"/>
</dbReference>
<dbReference type="PROSITE" id="PS01096">
    <property type="entry name" value="PPIC_PPIASE_1"/>
    <property type="match status" value="1"/>
</dbReference>
<accession>A0ABX7Q6I5</accession>
<dbReference type="InterPro" id="IPR046357">
    <property type="entry name" value="PPIase_dom_sf"/>
</dbReference>
<dbReference type="SUPFAM" id="SSF109998">
    <property type="entry name" value="Triger factor/SurA peptide-binding domain-like"/>
    <property type="match status" value="1"/>
</dbReference>
<dbReference type="Gene3D" id="3.10.50.40">
    <property type="match status" value="1"/>
</dbReference>
<feature type="signal peptide" evidence="7">
    <location>
        <begin position="1"/>
        <end position="22"/>
    </location>
</feature>
<protein>
    <submittedName>
        <fullName evidence="9">Peptidylprolyl isomerase</fullName>
    </submittedName>
</protein>